<dbReference type="Pfam" id="PF00905">
    <property type="entry name" value="Transpeptidase"/>
    <property type="match status" value="1"/>
</dbReference>
<keyword evidence="5 11" id="KW-0812">Transmembrane</keyword>
<keyword evidence="4" id="KW-0378">Hydrolase</keyword>
<sequence length="610" mass="67583">MNDSRKLYIQTGMVLVSVILLVRLFIIQIVDTSYKSAADSNIIQKVIEYPYRGEVYDRNGKLLVYNSPVYDILGVPKEIENLDTAKFCRLFNISKADLIDRLNAARKYSPIKASKIVNLLSPEEFAKTQDYLIDFPGFYVSARTVRGYTTKSAANALGYTGEISKRQLDADRTGYYSQGDHIGISGLELSYERELRGKRGVKYKLVNVRGVDKGSFKNGLYDTLSIPGENITTTLDIELQQYAEKLLAGKVGSIVAIEPATGEILVFVSGPSYDPAVLSGRDFGANFTKLSQDSLVPLFNRPLMAMYRPGSVFKIMQAMIGLQEGVITPNTVIACNQSVIGCHYHGPSENLLGAITMSCNPYFHQVLKRVVNQDVSRDTYEDTRIGLEKWRGRVANFGFGSTLGIDLPNEKGGMVPNVAYYDRAYNNQPWKYSNIYSIAIGEGENLVVPLQMANFTATVANRGYYYTPHLVKAISDTGKPRPEYEVQHHTGINPEYFDIAVEAMHNVVEHGTGQYRAKLDDIVVCGKTGTVQNANSPDHSAFIAFAPMDNPRIAVSVYVENAGQGARAAAAISGLIIEKYLKGEKAKLRMEPYVLKGDFLDADEKAKFNL</sequence>
<dbReference type="PANTHER" id="PTHR30627">
    <property type="entry name" value="PEPTIDOGLYCAN D,D-TRANSPEPTIDASE"/>
    <property type="match status" value="1"/>
</dbReference>
<organism evidence="14 15">
    <name type="scientific">Imperialibacter roseus</name>
    <dbReference type="NCBI Taxonomy" id="1324217"/>
    <lineage>
        <taxon>Bacteria</taxon>
        <taxon>Pseudomonadati</taxon>
        <taxon>Bacteroidota</taxon>
        <taxon>Cytophagia</taxon>
        <taxon>Cytophagales</taxon>
        <taxon>Flammeovirgaceae</taxon>
        <taxon>Imperialibacter</taxon>
    </lineage>
</organism>
<dbReference type="InterPro" id="IPR050515">
    <property type="entry name" value="Beta-lactam/transpept"/>
</dbReference>
<evidence type="ECO:0000256" key="10">
    <source>
        <dbReference type="ARBA" id="ARBA00023316"/>
    </source>
</evidence>
<feature type="domain" description="Penicillin-binding protein dimerisation" evidence="13">
    <location>
        <begin position="49"/>
        <end position="210"/>
    </location>
</feature>
<keyword evidence="8 11" id="KW-1133">Transmembrane helix</keyword>
<keyword evidence="6" id="KW-0133">Cell shape</keyword>
<name>A0ABZ0IRM6_9BACT</name>
<evidence type="ECO:0000259" key="12">
    <source>
        <dbReference type="Pfam" id="PF00905"/>
    </source>
</evidence>
<dbReference type="EMBL" id="CP136051">
    <property type="protein sequence ID" value="WOK06247.1"/>
    <property type="molecule type" value="Genomic_DNA"/>
</dbReference>
<keyword evidence="4" id="KW-0121">Carboxypeptidase</keyword>
<dbReference type="SUPFAM" id="SSF56601">
    <property type="entry name" value="beta-lactamase/transpeptidase-like"/>
    <property type="match status" value="1"/>
</dbReference>
<dbReference type="SUPFAM" id="SSF56519">
    <property type="entry name" value="Penicillin binding protein dimerisation domain"/>
    <property type="match status" value="1"/>
</dbReference>
<dbReference type="RefSeq" id="WP_317488975.1">
    <property type="nucleotide sequence ID" value="NZ_CP136051.1"/>
</dbReference>
<dbReference type="Gene3D" id="3.30.1390.30">
    <property type="entry name" value="Penicillin-binding protein 2a, domain 3"/>
    <property type="match status" value="1"/>
</dbReference>
<dbReference type="PANTHER" id="PTHR30627:SF2">
    <property type="entry name" value="PEPTIDOGLYCAN D,D-TRANSPEPTIDASE MRDA"/>
    <property type="match status" value="1"/>
</dbReference>
<reference evidence="14 15" key="1">
    <citation type="journal article" date="2023" name="Microbiol. Resour. Announc.">
        <title>Complete Genome Sequence of Imperialibacter roseus strain P4T.</title>
        <authorList>
            <person name="Tizabi D.R."/>
            <person name="Bachvaroff T."/>
            <person name="Hill R.T."/>
        </authorList>
    </citation>
    <scope>NUCLEOTIDE SEQUENCE [LARGE SCALE GENOMIC DNA]</scope>
    <source>
        <strain evidence="14 15">P4T</strain>
    </source>
</reference>
<gene>
    <name evidence="14" type="ORF">RT717_24540</name>
</gene>
<evidence type="ECO:0000313" key="15">
    <source>
        <dbReference type="Proteomes" id="UP001302349"/>
    </source>
</evidence>
<dbReference type="InterPro" id="IPR001460">
    <property type="entry name" value="PCN-bd_Tpept"/>
</dbReference>
<comment type="subcellular location">
    <subcellularLocation>
        <location evidence="2">Cell membrane</location>
    </subcellularLocation>
    <subcellularLocation>
        <location evidence="1">Membrane</location>
        <topology evidence="1">Single-pass membrane protein</topology>
    </subcellularLocation>
</comment>
<proteinExistence type="predicted"/>
<dbReference type="Pfam" id="PF03717">
    <property type="entry name" value="PBP_dimer"/>
    <property type="match status" value="1"/>
</dbReference>
<dbReference type="Proteomes" id="UP001302349">
    <property type="component" value="Chromosome"/>
</dbReference>
<evidence type="ECO:0000256" key="8">
    <source>
        <dbReference type="ARBA" id="ARBA00022989"/>
    </source>
</evidence>
<dbReference type="InterPro" id="IPR012338">
    <property type="entry name" value="Beta-lactam/transpept-like"/>
</dbReference>
<accession>A0ABZ0IRM6</accession>
<keyword evidence="4" id="KW-0645">Protease</keyword>
<keyword evidence="9 11" id="KW-0472">Membrane</keyword>
<evidence type="ECO:0000256" key="3">
    <source>
        <dbReference type="ARBA" id="ARBA00022475"/>
    </source>
</evidence>
<evidence type="ECO:0000256" key="6">
    <source>
        <dbReference type="ARBA" id="ARBA00022960"/>
    </source>
</evidence>
<feature type="domain" description="Penicillin-binding protein transpeptidase" evidence="12">
    <location>
        <begin position="252"/>
        <end position="573"/>
    </location>
</feature>
<keyword evidence="15" id="KW-1185">Reference proteome</keyword>
<evidence type="ECO:0000256" key="9">
    <source>
        <dbReference type="ARBA" id="ARBA00023136"/>
    </source>
</evidence>
<evidence type="ECO:0000256" key="5">
    <source>
        <dbReference type="ARBA" id="ARBA00022692"/>
    </source>
</evidence>
<evidence type="ECO:0000313" key="14">
    <source>
        <dbReference type="EMBL" id="WOK06247.1"/>
    </source>
</evidence>
<protein>
    <submittedName>
        <fullName evidence="14">Penicillin-binding transpeptidase domain-containing protein</fullName>
    </submittedName>
</protein>
<evidence type="ECO:0000256" key="11">
    <source>
        <dbReference type="SAM" id="Phobius"/>
    </source>
</evidence>
<dbReference type="InterPro" id="IPR005311">
    <property type="entry name" value="PBP_dimer"/>
</dbReference>
<dbReference type="InterPro" id="IPR036138">
    <property type="entry name" value="PBP_dimer_sf"/>
</dbReference>
<feature type="transmembrane region" description="Helical" evidence="11">
    <location>
        <begin position="7"/>
        <end position="26"/>
    </location>
</feature>
<dbReference type="Gene3D" id="3.90.1310.10">
    <property type="entry name" value="Penicillin-binding protein 2a (Domain 2)"/>
    <property type="match status" value="1"/>
</dbReference>
<dbReference type="Gene3D" id="3.40.710.10">
    <property type="entry name" value="DD-peptidase/beta-lactamase superfamily"/>
    <property type="match status" value="1"/>
</dbReference>
<keyword evidence="10" id="KW-0961">Cell wall biogenesis/degradation</keyword>
<evidence type="ECO:0000256" key="2">
    <source>
        <dbReference type="ARBA" id="ARBA00004236"/>
    </source>
</evidence>
<keyword evidence="7" id="KW-0573">Peptidoglycan synthesis</keyword>
<keyword evidence="3" id="KW-1003">Cell membrane</keyword>
<evidence type="ECO:0000256" key="4">
    <source>
        <dbReference type="ARBA" id="ARBA00022645"/>
    </source>
</evidence>
<evidence type="ECO:0000256" key="1">
    <source>
        <dbReference type="ARBA" id="ARBA00004167"/>
    </source>
</evidence>
<evidence type="ECO:0000256" key="7">
    <source>
        <dbReference type="ARBA" id="ARBA00022984"/>
    </source>
</evidence>
<evidence type="ECO:0000259" key="13">
    <source>
        <dbReference type="Pfam" id="PF03717"/>
    </source>
</evidence>